<name>A0A2S8GCX0_9BACT</name>
<keyword evidence="1" id="KW-0560">Oxidoreductase</keyword>
<organism evidence="1 2">
    <name type="scientific">Blastopirellula marina</name>
    <dbReference type="NCBI Taxonomy" id="124"/>
    <lineage>
        <taxon>Bacteria</taxon>
        <taxon>Pseudomonadati</taxon>
        <taxon>Planctomycetota</taxon>
        <taxon>Planctomycetia</taxon>
        <taxon>Pirellulales</taxon>
        <taxon>Pirellulaceae</taxon>
        <taxon>Blastopirellula</taxon>
    </lineage>
</organism>
<dbReference type="AlphaFoldDB" id="A0A2S8GCX0"/>
<dbReference type="OrthoDB" id="9814777at2"/>
<dbReference type="SUPFAM" id="SSF51197">
    <property type="entry name" value="Clavaminate synthase-like"/>
    <property type="match status" value="1"/>
</dbReference>
<gene>
    <name evidence="1" type="ORF">C5Y93_28635</name>
</gene>
<dbReference type="Pfam" id="PF05721">
    <property type="entry name" value="PhyH"/>
    <property type="match status" value="1"/>
</dbReference>
<evidence type="ECO:0000313" key="1">
    <source>
        <dbReference type="EMBL" id="PQO42308.1"/>
    </source>
</evidence>
<dbReference type="GO" id="GO:0016706">
    <property type="term" value="F:2-oxoglutarate-dependent dioxygenase activity"/>
    <property type="evidence" value="ECO:0007669"/>
    <property type="project" value="UniProtKB-ARBA"/>
</dbReference>
<dbReference type="GO" id="GO:0005506">
    <property type="term" value="F:iron ion binding"/>
    <property type="evidence" value="ECO:0007669"/>
    <property type="project" value="UniProtKB-ARBA"/>
</dbReference>
<reference evidence="1 2" key="1">
    <citation type="submission" date="2018-02" db="EMBL/GenBank/DDBJ databases">
        <title>Comparative genomes isolates from brazilian mangrove.</title>
        <authorList>
            <person name="Araujo J.E."/>
            <person name="Taketani R.G."/>
            <person name="Silva M.C.P."/>
            <person name="Loureco M.V."/>
            <person name="Andreote F.D."/>
        </authorList>
    </citation>
    <scope>NUCLEOTIDE SEQUENCE [LARGE SCALE GENOMIC DNA]</scope>
    <source>
        <strain evidence="1 2">Nap-Phe MGV</strain>
    </source>
</reference>
<sequence>MSYSREALRSDYERDGFVVVREFLAGSDLERLQKELRRYIQDIAPRLAAGDVFYVDPQRPETLKQMHRLELDPFFEEYQHSSRWSELAECLLGEPGNVHGVEWFNKPPGGSNPTPPHQDNYYFCLTPPKVLTMWLALDDIDESNGCMRYLPGSHLRGIRRHVLTQTSGFSQGIADYSEEEQQQEAVIRAKPGDLLIHHGNTIHRAEANRSPTRHRRSFAMVVHGQSCRRDEMAFDRYSNERKQQQHELGLA</sequence>
<comment type="caution">
    <text evidence="1">The sequence shown here is derived from an EMBL/GenBank/DDBJ whole genome shotgun (WGS) entry which is preliminary data.</text>
</comment>
<protein>
    <submittedName>
        <fullName evidence="1">Phytanoyl-CoA dioxygenase</fullName>
    </submittedName>
</protein>
<accession>A0A2S8GCX0</accession>
<dbReference type="InterPro" id="IPR008775">
    <property type="entry name" value="Phytyl_CoA_dOase-like"/>
</dbReference>
<dbReference type="Proteomes" id="UP000237819">
    <property type="component" value="Unassembled WGS sequence"/>
</dbReference>
<dbReference type="RefSeq" id="WP_105338889.1">
    <property type="nucleotide sequence ID" value="NZ_PUHZ01000025.1"/>
</dbReference>
<dbReference type="PANTHER" id="PTHR20883">
    <property type="entry name" value="PHYTANOYL-COA DIOXYGENASE DOMAIN CONTAINING 1"/>
    <property type="match status" value="1"/>
</dbReference>
<keyword evidence="1" id="KW-0223">Dioxygenase</keyword>
<proteinExistence type="predicted"/>
<evidence type="ECO:0000313" key="2">
    <source>
        <dbReference type="Proteomes" id="UP000237819"/>
    </source>
</evidence>
<dbReference type="Gene3D" id="2.60.120.620">
    <property type="entry name" value="q2cbj1_9rhob like domain"/>
    <property type="match status" value="1"/>
</dbReference>
<dbReference type="EMBL" id="PUHZ01000025">
    <property type="protein sequence ID" value="PQO42308.1"/>
    <property type="molecule type" value="Genomic_DNA"/>
</dbReference>
<dbReference type="PANTHER" id="PTHR20883:SF46">
    <property type="entry name" value="PHYTANOYL-COA HYDROXYLASE"/>
    <property type="match status" value="1"/>
</dbReference>